<dbReference type="OrthoDB" id="19981at2759"/>
<comment type="subcellular location">
    <subcellularLocation>
        <location evidence="1">Endoplasmic reticulum membrane</location>
        <topology evidence="1">Multi-pass membrane protein</topology>
    </subcellularLocation>
</comment>
<gene>
    <name evidence="7" type="ORF">P167DRAFT_382709</name>
</gene>
<evidence type="ECO:0000313" key="8">
    <source>
        <dbReference type="Proteomes" id="UP000277580"/>
    </source>
</evidence>
<dbReference type="InterPro" id="IPR021013">
    <property type="entry name" value="ATPase_Vma12"/>
</dbReference>
<dbReference type="Proteomes" id="UP000277580">
    <property type="component" value="Unassembled WGS sequence"/>
</dbReference>
<sequence length="160" mass="17429">MGRLRAEEEARAYAALTRQPHTSADDEDGEYTINDLKSHLSIIANILLSVVATSVAVWMVANSWDVPERLALAMTCSLVVAIAEVVVFGGYVRRIEESRSEEKKRCEVKEVVKSWEIKEGVVDRGISEVGAIMGLGGKKGSVVTTGKDKVGKQGVRKRKG</sequence>
<evidence type="ECO:0000256" key="2">
    <source>
        <dbReference type="ARBA" id="ARBA00022692"/>
    </source>
</evidence>
<reference evidence="7 8" key="1">
    <citation type="journal article" date="2018" name="Nat. Ecol. Evol.">
        <title>Pezizomycetes genomes reveal the molecular basis of ectomycorrhizal truffle lifestyle.</title>
        <authorList>
            <person name="Murat C."/>
            <person name="Payen T."/>
            <person name="Noel B."/>
            <person name="Kuo A."/>
            <person name="Morin E."/>
            <person name="Chen J."/>
            <person name="Kohler A."/>
            <person name="Krizsan K."/>
            <person name="Balestrini R."/>
            <person name="Da Silva C."/>
            <person name="Montanini B."/>
            <person name="Hainaut M."/>
            <person name="Levati E."/>
            <person name="Barry K.W."/>
            <person name="Belfiori B."/>
            <person name="Cichocki N."/>
            <person name="Clum A."/>
            <person name="Dockter R.B."/>
            <person name="Fauchery L."/>
            <person name="Guy J."/>
            <person name="Iotti M."/>
            <person name="Le Tacon F."/>
            <person name="Lindquist E.A."/>
            <person name="Lipzen A."/>
            <person name="Malagnac F."/>
            <person name="Mello A."/>
            <person name="Molinier V."/>
            <person name="Miyauchi S."/>
            <person name="Poulain J."/>
            <person name="Riccioni C."/>
            <person name="Rubini A."/>
            <person name="Sitrit Y."/>
            <person name="Splivallo R."/>
            <person name="Traeger S."/>
            <person name="Wang M."/>
            <person name="Zifcakova L."/>
            <person name="Wipf D."/>
            <person name="Zambonelli A."/>
            <person name="Paolocci F."/>
            <person name="Nowrousian M."/>
            <person name="Ottonello S."/>
            <person name="Baldrian P."/>
            <person name="Spatafora J.W."/>
            <person name="Henrissat B."/>
            <person name="Nagy L.G."/>
            <person name="Aury J.M."/>
            <person name="Wincker P."/>
            <person name="Grigoriev I.V."/>
            <person name="Bonfante P."/>
            <person name="Martin F.M."/>
        </authorList>
    </citation>
    <scope>NUCLEOTIDE SEQUENCE [LARGE SCALE GENOMIC DNA]</scope>
    <source>
        <strain evidence="7 8">CCBAS932</strain>
    </source>
</reference>
<evidence type="ECO:0000256" key="3">
    <source>
        <dbReference type="ARBA" id="ARBA00022824"/>
    </source>
</evidence>
<keyword evidence="3" id="KW-0256">Endoplasmic reticulum</keyword>
<name>A0A3N4KZB3_9PEZI</name>
<dbReference type="GO" id="GO:0005789">
    <property type="term" value="C:endoplasmic reticulum membrane"/>
    <property type="evidence" value="ECO:0007669"/>
    <property type="project" value="UniProtKB-SubCell"/>
</dbReference>
<keyword evidence="5 6" id="KW-0472">Membrane</keyword>
<evidence type="ECO:0000313" key="7">
    <source>
        <dbReference type="EMBL" id="RPB15887.1"/>
    </source>
</evidence>
<feature type="transmembrane region" description="Helical" evidence="6">
    <location>
        <begin position="42"/>
        <end position="64"/>
    </location>
</feature>
<dbReference type="EMBL" id="ML119111">
    <property type="protein sequence ID" value="RPB15887.1"/>
    <property type="molecule type" value="Genomic_DNA"/>
</dbReference>
<protein>
    <submittedName>
        <fullName evidence="7">Uncharacterized protein</fullName>
    </submittedName>
</protein>
<dbReference type="InParanoid" id="A0A3N4KZB3"/>
<accession>A0A3N4KZB3</accession>
<feature type="transmembrane region" description="Helical" evidence="6">
    <location>
        <begin position="70"/>
        <end position="92"/>
    </location>
</feature>
<proteinExistence type="predicted"/>
<dbReference type="PANTHER" id="PTHR31394">
    <property type="entry name" value="TRANSMEMBRANE PROTEIN 199"/>
    <property type="match status" value="1"/>
</dbReference>
<keyword evidence="4 6" id="KW-1133">Transmembrane helix</keyword>
<evidence type="ECO:0000256" key="6">
    <source>
        <dbReference type="SAM" id="Phobius"/>
    </source>
</evidence>
<dbReference type="Pfam" id="PF11712">
    <property type="entry name" value="Vma12"/>
    <property type="match status" value="1"/>
</dbReference>
<evidence type="ECO:0000256" key="4">
    <source>
        <dbReference type="ARBA" id="ARBA00022989"/>
    </source>
</evidence>
<keyword evidence="8" id="KW-1185">Reference proteome</keyword>
<dbReference type="STRING" id="1392247.A0A3N4KZB3"/>
<organism evidence="7 8">
    <name type="scientific">Morchella conica CCBAS932</name>
    <dbReference type="NCBI Taxonomy" id="1392247"/>
    <lineage>
        <taxon>Eukaryota</taxon>
        <taxon>Fungi</taxon>
        <taxon>Dikarya</taxon>
        <taxon>Ascomycota</taxon>
        <taxon>Pezizomycotina</taxon>
        <taxon>Pezizomycetes</taxon>
        <taxon>Pezizales</taxon>
        <taxon>Morchellaceae</taxon>
        <taxon>Morchella</taxon>
    </lineage>
</organism>
<dbReference type="AlphaFoldDB" id="A0A3N4KZB3"/>
<evidence type="ECO:0000256" key="1">
    <source>
        <dbReference type="ARBA" id="ARBA00004477"/>
    </source>
</evidence>
<dbReference type="GO" id="GO:0070072">
    <property type="term" value="P:vacuolar proton-transporting V-type ATPase complex assembly"/>
    <property type="evidence" value="ECO:0007669"/>
    <property type="project" value="InterPro"/>
</dbReference>
<dbReference type="PANTHER" id="PTHR31394:SF1">
    <property type="entry name" value="TRANSMEMBRANE PROTEIN 199"/>
    <property type="match status" value="1"/>
</dbReference>
<evidence type="ECO:0000256" key="5">
    <source>
        <dbReference type="ARBA" id="ARBA00023136"/>
    </source>
</evidence>
<keyword evidence="2 6" id="KW-0812">Transmembrane</keyword>
<dbReference type="FunCoup" id="A0A3N4KZB3">
    <property type="interactions" value="66"/>
</dbReference>